<dbReference type="InterPro" id="IPR040921">
    <property type="entry name" value="Peptidase_S66C"/>
</dbReference>
<dbReference type="KEGG" id="sawl:NGM29_18260"/>
<proteinExistence type="inferred from homology"/>
<feature type="domain" description="LD-carboxypeptidase N-terminal" evidence="3">
    <location>
        <begin position="18"/>
        <end position="137"/>
    </location>
</feature>
<name>A0A9E7SX07_9EURY</name>
<dbReference type="Gene3D" id="3.40.50.10740">
    <property type="entry name" value="Class I glutamine amidotransferase-like"/>
    <property type="match status" value="1"/>
</dbReference>
<dbReference type="InterPro" id="IPR027478">
    <property type="entry name" value="LdcA_N"/>
</dbReference>
<evidence type="ECO:0000259" key="3">
    <source>
        <dbReference type="Pfam" id="PF02016"/>
    </source>
</evidence>
<dbReference type="Pfam" id="PF17676">
    <property type="entry name" value="Peptidase_S66C"/>
    <property type="match status" value="1"/>
</dbReference>
<dbReference type="PANTHER" id="PTHR30237">
    <property type="entry name" value="MURAMOYLTETRAPEPTIDE CARBOXYPEPTIDASE"/>
    <property type="match status" value="1"/>
</dbReference>
<keyword evidence="2" id="KW-0378">Hydrolase</keyword>
<protein>
    <submittedName>
        <fullName evidence="5">LD-carboxypeptidase</fullName>
    </submittedName>
</protein>
<accession>A0A9E7SX07</accession>
<dbReference type="RefSeq" id="WP_254158207.1">
    <property type="nucleotide sequence ID" value="NZ_CP100355.1"/>
</dbReference>
<evidence type="ECO:0000313" key="6">
    <source>
        <dbReference type="Proteomes" id="UP001056855"/>
    </source>
</evidence>
<dbReference type="SUPFAM" id="SSF141986">
    <property type="entry name" value="LD-carboxypeptidase A C-terminal domain-like"/>
    <property type="match status" value="1"/>
</dbReference>
<dbReference type="Gene3D" id="3.50.30.60">
    <property type="entry name" value="LD-carboxypeptidase A C-terminal domain-like"/>
    <property type="match status" value="1"/>
</dbReference>
<evidence type="ECO:0000259" key="4">
    <source>
        <dbReference type="Pfam" id="PF17676"/>
    </source>
</evidence>
<evidence type="ECO:0000256" key="2">
    <source>
        <dbReference type="ARBA" id="ARBA00022801"/>
    </source>
</evidence>
<dbReference type="InterPro" id="IPR029062">
    <property type="entry name" value="Class_I_gatase-like"/>
</dbReference>
<gene>
    <name evidence="5" type="ORF">NGM29_18260</name>
</gene>
<feature type="domain" description="LD-carboxypeptidase C-terminal" evidence="4">
    <location>
        <begin position="211"/>
        <end position="342"/>
    </location>
</feature>
<dbReference type="InterPro" id="IPR027461">
    <property type="entry name" value="Carboxypeptidase_A_C_sf"/>
</dbReference>
<organism evidence="5 6">
    <name type="scientific">Natronosalvus rutilus</name>
    <dbReference type="NCBI Taxonomy" id="2953753"/>
    <lineage>
        <taxon>Archaea</taxon>
        <taxon>Methanobacteriati</taxon>
        <taxon>Methanobacteriota</taxon>
        <taxon>Stenosarchaea group</taxon>
        <taxon>Halobacteria</taxon>
        <taxon>Halobacteriales</taxon>
        <taxon>Natrialbaceae</taxon>
        <taxon>Natronosalvus</taxon>
    </lineage>
</organism>
<evidence type="ECO:0000313" key="5">
    <source>
        <dbReference type="EMBL" id="UTF53683.1"/>
    </source>
</evidence>
<dbReference type="Pfam" id="PF02016">
    <property type="entry name" value="Peptidase_S66"/>
    <property type="match status" value="1"/>
</dbReference>
<dbReference type="Proteomes" id="UP001056855">
    <property type="component" value="Chromosome"/>
</dbReference>
<dbReference type="InterPro" id="IPR003507">
    <property type="entry name" value="S66_fam"/>
</dbReference>
<dbReference type="InterPro" id="IPR040449">
    <property type="entry name" value="Peptidase_S66_N"/>
</dbReference>
<dbReference type="AlphaFoldDB" id="A0A9E7SX07"/>
<reference evidence="5" key="1">
    <citation type="submission" date="2022-06" db="EMBL/GenBank/DDBJ databases">
        <title>Diverse halophilic archaea isolated from saline environments.</title>
        <authorList>
            <person name="Cui H.-L."/>
        </authorList>
    </citation>
    <scope>NUCLEOTIDE SEQUENCE</scope>
    <source>
        <strain evidence="5">WLHS1</strain>
    </source>
</reference>
<evidence type="ECO:0000256" key="1">
    <source>
        <dbReference type="ARBA" id="ARBA00010233"/>
    </source>
</evidence>
<dbReference type="PANTHER" id="PTHR30237:SF4">
    <property type="entry name" value="LD-CARBOXYPEPTIDASE C-TERMINAL DOMAIN-CONTAINING PROTEIN"/>
    <property type="match status" value="1"/>
</dbReference>
<dbReference type="SUPFAM" id="SSF52317">
    <property type="entry name" value="Class I glutamine amidotransferase-like"/>
    <property type="match status" value="1"/>
</dbReference>
<comment type="similarity">
    <text evidence="1">Belongs to the peptidase S66 family.</text>
</comment>
<dbReference type="CDD" id="cd07062">
    <property type="entry name" value="Peptidase_S66_mccF_like"/>
    <property type="match status" value="1"/>
</dbReference>
<dbReference type="GeneID" id="73292032"/>
<keyword evidence="6" id="KW-1185">Reference proteome</keyword>
<dbReference type="EMBL" id="CP100355">
    <property type="protein sequence ID" value="UTF53683.1"/>
    <property type="molecule type" value="Genomic_DNA"/>
</dbReference>
<dbReference type="GO" id="GO:0016787">
    <property type="term" value="F:hydrolase activity"/>
    <property type="evidence" value="ECO:0007669"/>
    <property type="project" value="UniProtKB-KW"/>
</dbReference>
<sequence length="352" mass="39251">MDDQEFVTPPPLERGSQIAVAAPASNPALEVPHVYELGLERLRTVFDLEPVEYPTTEMGREELYENPKARARDVMDAFADPDIDGVIAVIGGNDQIRMLSHLDPDVLRENPTRFYGYSDNTNLATYLWNLGIVSFYGPAVMVELAMDGEMFDHTVAYAERAFFEDSIGALEPAQRFTDQPGNWADPEALETPRDTEVSPGWHWSGGTDAVSGRVWGGCLEIIDQQFLADRYLPEDDAFEGTVLALETSEEVPDPDWVAGVLRALGERGLLKRFSGVLVGRPATRSHRQDRPAEWRETYREQQREVVADVLAEYNPDVPVVQGLEFGHAWPTVPIPIGGQVEIDPAEKAIRFP</sequence>